<dbReference type="InterPro" id="IPR035644">
    <property type="entry name" value="MraZ_C"/>
</dbReference>
<dbReference type="AlphaFoldDB" id="C4XEZ4"/>
<dbReference type="GO" id="GO:2000143">
    <property type="term" value="P:negative regulation of DNA-templated transcription initiation"/>
    <property type="evidence" value="ECO:0007669"/>
    <property type="project" value="TreeGrafter"/>
</dbReference>
<comment type="similarity">
    <text evidence="7">Belongs to the MraZ family.</text>
</comment>
<keyword evidence="2 7" id="KW-0963">Cytoplasm</keyword>
<dbReference type="GO" id="GO:0000976">
    <property type="term" value="F:transcription cis-regulatory region binding"/>
    <property type="evidence" value="ECO:0007669"/>
    <property type="project" value="TreeGrafter"/>
</dbReference>
<dbReference type="Proteomes" id="UP000006810">
    <property type="component" value="Chromosome"/>
</dbReference>
<evidence type="ECO:0000256" key="3">
    <source>
        <dbReference type="ARBA" id="ARBA00022737"/>
    </source>
</evidence>
<dbReference type="EMBL" id="AP009608">
    <property type="protein sequence ID" value="BAH69716.1"/>
    <property type="molecule type" value="Genomic_DNA"/>
</dbReference>
<dbReference type="SUPFAM" id="SSF89447">
    <property type="entry name" value="AbrB/MazE/MraZ-like"/>
    <property type="match status" value="1"/>
</dbReference>
<dbReference type="InterPro" id="IPR038619">
    <property type="entry name" value="MraZ_sf"/>
</dbReference>
<dbReference type="Gene3D" id="3.40.1550.20">
    <property type="entry name" value="Transcriptional regulator MraZ domain"/>
    <property type="match status" value="1"/>
</dbReference>
<dbReference type="CDD" id="cd16321">
    <property type="entry name" value="MraZ_C"/>
    <property type="match status" value="1"/>
</dbReference>
<dbReference type="PATRIC" id="fig|496833.3.peg.878"/>
<evidence type="ECO:0000256" key="6">
    <source>
        <dbReference type="ARBA" id="ARBA00023163"/>
    </source>
</evidence>
<dbReference type="Pfam" id="PF02381">
    <property type="entry name" value="MraZ"/>
    <property type="match status" value="2"/>
</dbReference>
<dbReference type="InterPro" id="IPR020603">
    <property type="entry name" value="MraZ_dom"/>
</dbReference>
<dbReference type="CDD" id="cd16320">
    <property type="entry name" value="MraZ_N"/>
    <property type="match status" value="1"/>
</dbReference>
<dbReference type="eggNOG" id="COG2001">
    <property type="taxonomic scope" value="Bacteria"/>
</dbReference>
<dbReference type="KEGG" id="mfp:MBIO_0451"/>
<dbReference type="InterPro" id="IPR035642">
    <property type="entry name" value="MraZ_N"/>
</dbReference>
<keyword evidence="6 7" id="KW-0804">Transcription</keyword>
<comment type="subcellular location">
    <subcellularLocation>
        <location evidence="7">Cytoplasm</location>
        <location evidence="7">Nucleoid</location>
    </subcellularLocation>
</comment>
<comment type="subunit">
    <text evidence="7">Forms oligomers.</text>
</comment>
<accession>C4XEZ4</accession>
<gene>
    <name evidence="7" type="primary">mraZ</name>
    <name evidence="9" type="ordered locus">MBIO_0451</name>
</gene>
<organism evidence="9 10">
    <name type="scientific">Mycoplasmopsis fermentans (strain ATCC 19989 / NBRC 14854 / NCTC 10117 / PG18)</name>
    <name type="common">Mycoplasma fermentans</name>
    <dbReference type="NCBI Taxonomy" id="496833"/>
    <lineage>
        <taxon>Bacteria</taxon>
        <taxon>Bacillati</taxon>
        <taxon>Mycoplasmatota</taxon>
        <taxon>Mycoplasmoidales</taxon>
        <taxon>Metamycoplasmataceae</taxon>
        <taxon>Mycoplasmopsis</taxon>
    </lineage>
</organism>
<sequence>MVVDSGRKWKMFGQYKRNIDDKKRLALPSKLRDDLGSKIYLTVGLEGIVEIRSEKEFNKFVEVLNQQNSFDTNARFVRRFWLSNTQEIELDNQGRFVVPKQFLDKAAIQKEAIFVASGNLVELWGSEKFDQYCQNFNDSDISSAAQKILERSGK</sequence>
<dbReference type="InterPro" id="IPR007159">
    <property type="entry name" value="SpoVT-AbrB_dom"/>
</dbReference>
<evidence type="ECO:0000256" key="7">
    <source>
        <dbReference type="HAMAP-Rule" id="MF_01008"/>
    </source>
</evidence>
<dbReference type="InterPro" id="IPR003444">
    <property type="entry name" value="MraZ"/>
</dbReference>
<evidence type="ECO:0000313" key="10">
    <source>
        <dbReference type="Proteomes" id="UP000006810"/>
    </source>
</evidence>
<keyword evidence="3" id="KW-0677">Repeat</keyword>
<feature type="domain" description="SpoVT-AbrB" evidence="8">
    <location>
        <begin position="14"/>
        <end position="56"/>
    </location>
</feature>
<dbReference type="PANTHER" id="PTHR34701">
    <property type="entry name" value="TRANSCRIPTIONAL REGULATOR MRAZ"/>
    <property type="match status" value="1"/>
</dbReference>
<name>C4XEZ4_MYCFP</name>
<dbReference type="GO" id="GO:0003700">
    <property type="term" value="F:DNA-binding transcription factor activity"/>
    <property type="evidence" value="ECO:0007669"/>
    <property type="project" value="UniProtKB-UniRule"/>
</dbReference>
<dbReference type="GO" id="GO:0009295">
    <property type="term" value="C:nucleoid"/>
    <property type="evidence" value="ECO:0007669"/>
    <property type="project" value="UniProtKB-SubCell"/>
</dbReference>
<evidence type="ECO:0000313" key="9">
    <source>
        <dbReference type="EMBL" id="BAH69716.1"/>
    </source>
</evidence>
<protein>
    <recommendedName>
        <fullName evidence="1 7">Transcriptional regulator MraZ</fullName>
    </recommendedName>
</protein>
<evidence type="ECO:0000259" key="8">
    <source>
        <dbReference type="PROSITE" id="PS51740"/>
    </source>
</evidence>
<dbReference type="PROSITE" id="PS51740">
    <property type="entry name" value="SPOVT_ABRB"/>
    <property type="match status" value="2"/>
</dbReference>
<keyword evidence="5 7" id="KW-0238">DNA-binding</keyword>
<feature type="domain" description="SpoVT-AbrB" evidence="8">
    <location>
        <begin position="85"/>
        <end position="128"/>
    </location>
</feature>
<reference evidence="9 10" key="1">
    <citation type="journal article" date="2009" name="Curr. Microbiol.">
        <title>Molecular cloning and expression of a novel cholinephosphotransferase involved in glycoglycerophospholipid biosynthesis of Mycoplasma fermentans.</title>
        <authorList>
            <person name="Ishida N."/>
            <person name="Irikura D."/>
            <person name="Matsuda K."/>
            <person name="Sato S."/>
            <person name="Asano K."/>
        </authorList>
    </citation>
    <scope>NUCLEOTIDE SEQUENCE [LARGE SCALE GENOMIC DNA]</scope>
    <source>
        <strain evidence="10">ATCC 19989 / NBRC 14854 / NCTC 10117 / PG18</strain>
    </source>
</reference>
<evidence type="ECO:0000256" key="2">
    <source>
        <dbReference type="ARBA" id="ARBA00022490"/>
    </source>
</evidence>
<evidence type="ECO:0000256" key="5">
    <source>
        <dbReference type="ARBA" id="ARBA00023125"/>
    </source>
</evidence>
<dbReference type="InterPro" id="IPR037914">
    <property type="entry name" value="SpoVT-AbrB_sf"/>
</dbReference>
<dbReference type="HOGENOM" id="CLU_107907_0_2_14"/>
<evidence type="ECO:0000256" key="1">
    <source>
        <dbReference type="ARBA" id="ARBA00013860"/>
    </source>
</evidence>
<proteinExistence type="inferred from homology"/>
<keyword evidence="4 7" id="KW-0805">Transcription regulation</keyword>
<keyword evidence="10" id="KW-1185">Reference proteome</keyword>
<dbReference type="PANTHER" id="PTHR34701:SF1">
    <property type="entry name" value="TRANSCRIPTIONAL REGULATOR MRAZ"/>
    <property type="match status" value="1"/>
</dbReference>
<dbReference type="HAMAP" id="MF_01008">
    <property type="entry name" value="MraZ"/>
    <property type="match status" value="1"/>
</dbReference>
<evidence type="ECO:0000256" key="4">
    <source>
        <dbReference type="ARBA" id="ARBA00023015"/>
    </source>
</evidence>
<dbReference type="GO" id="GO:0005737">
    <property type="term" value="C:cytoplasm"/>
    <property type="evidence" value="ECO:0007669"/>
    <property type="project" value="UniProtKB-UniRule"/>
</dbReference>